<protein>
    <submittedName>
        <fullName evidence="3">Helix-turn-helix transcriptional regulator</fullName>
    </submittedName>
</protein>
<feature type="region of interest" description="Disordered" evidence="1">
    <location>
        <begin position="261"/>
        <end position="293"/>
    </location>
</feature>
<dbReference type="SMART" id="SM00530">
    <property type="entry name" value="HTH_XRE"/>
    <property type="match status" value="1"/>
</dbReference>
<feature type="region of interest" description="Disordered" evidence="1">
    <location>
        <begin position="1"/>
        <end position="34"/>
    </location>
</feature>
<accession>A0ABP7CCA1</accession>
<evidence type="ECO:0000313" key="3">
    <source>
        <dbReference type="EMBL" id="GAA3683845.1"/>
    </source>
</evidence>
<reference evidence="4" key="1">
    <citation type="journal article" date="2019" name="Int. J. Syst. Evol. Microbiol.">
        <title>The Global Catalogue of Microorganisms (GCM) 10K type strain sequencing project: providing services to taxonomists for standard genome sequencing and annotation.</title>
        <authorList>
            <consortium name="The Broad Institute Genomics Platform"/>
            <consortium name="The Broad Institute Genome Sequencing Center for Infectious Disease"/>
            <person name="Wu L."/>
            <person name="Ma J."/>
        </authorList>
    </citation>
    <scope>NUCLEOTIDE SEQUENCE [LARGE SCALE GENOMIC DNA]</scope>
    <source>
        <strain evidence="4">JCM 16904</strain>
    </source>
</reference>
<keyword evidence="4" id="KW-1185">Reference proteome</keyword>
<dbReference type="EMBL" id="BAAAZP010000101">
    <property type="protein sequence ID" value="GAA3683845.1"/>
    <property type="molecule type" value="Genomic_DNA"/>
</dbReference>
<feature type="region of interest" description="Disordered" evidence="1">
    <location>
        <begin position="306"/>
        <end position="341"/>
    </location>
</feature>
<dbReference type="Gene3D" id="1.10.260.40">
    <property type="entry name" value="lambda repressor-like DNA-binding domains"/>
    <property type="match status" value="1"/>
</dbReference>
<dbReference type="InterPro" id="IPR041413">
    <property type="entry name" value="MLTR_LBD"/>
</dbReference>
<dbReference type="InterPro" id="IPR001387">
    <property type="entry name" value="Cro/C1-type_HTH"/>
</dbReference>
<dbReference type="SUPFAM" id="SSF47413">
    <property type="entry name" value="lambda repressor-like DNA-binding domains"/>
    <property type="match status" value="1"/>
</dbReference>
<organism evidence="3 4">
    <name type="scientific">Nonomuraea antimicrobica</name>
    <dbReference type="NCBI Taxonomy" id="561173"/>
    <lineage>
        <taxon>Bacteria</taxon>
        <taxon>Bacillati</taxon>
        <taxon>Actinomycetota</taxon>
        <taxon>Actinomycetes</taxon>
        <taxon>Streptosporangiales</taxon>
        <taxon>Streptosporangiaceae</taxon>
        <taxon>Nonomuraea</taxon>
    </lineage>
</organism>
<sequence>MRGDERSGLGEYLRHHRSQMAPRDRPGASPLSHRRVPGLRRQELADIAGISVEYYTRLEQGRAARPSREILTALARAFRLSNAERDHLFRLAGERPPPSRAPATEIRPGLQQLLDGLNDVMPVTIHDGRLDMLAFNTAAADLFGPLFDDGPYGRNIAYQAFTASGLDKVLGNEGAEQLARVATAELRKALSHYPEDEYLRSLFRELSTCNPEFDRHWQKGEIGTWSSAMKHVNHPAKGPLTFDSEMLHDPENDHWVMLFTPTTPDPPNPPTPRPGAGDLGVEQPAGPDGTMAASAIIWLDEHNRTAEFESVGTPPLSAARPGPCPPAARHGPAPDRRRPPA</sequence>
<dbReference type="Proteomes" id="UP001500902">
    <property type="component" value="Unassembled WGS sequence"/>
</dbReference>
<dbReference type="InterPro" id="IPR010982">
    <property type="entry name" value="Lambda_DNA-bd_dom_sf"/>
</dbReference>
<dbReference type="Pfam" id="PF17765">
    <property type="entry name" value="MLTR_LBD"/>
    <property type="match status" value="1"/>
</dbReference>
<feature type="domain" description="HTH cro/C1-type" evidence="2">
    <location>
        <begin position="38"/>
        <end position="85"/>
    </location>
</feature>
<feature type="compositionally biased region" description="Basic and acidic residues" evidence="1">
    <location>
        <begin position="332"/>
        <end position="341"/>
    </location>
</feature>
<feature type="compositionally biased region" description="Pro residues" evidence="1">
    <location>
        <begin position="263"/>
        <end position="273"/>
    </location>
</feature>
<evidence type="ECO:0000256" key="1">
    <source>
        <dbReference type="SAM" id="MobiDB-lite"/>
    </source>
</evidence>
<dbReference type="CDD" id="cd00093">
    <property type="entry name" value="HTH_XRE"/>
    <property type="match status" value="1"/>
</dbReference>
<evidence type="ECO:0000259" key="2">
    <source>
        <dbReference type="PROSITE" id="PS50943"/>
    </source>
</evidence>
<dbReference type="PANTHER" id="PTHR35010:SF2">
    <property type="entry name" value="BLL4672 PROTEIN"/>
    <property type="match status" value="1"/>
</dbReference>
<dbReference type="RefSeq" id="WP_344884303.1">
    <property type="nucleotide sequence ID" value="NZ_BAAAZP010000101.1"/>
</dbReference>
<dbReference type="Pfam" id="PF13560">
    <property type="entry name" value="HTH_31"/>
    <property type="match status" value="1"/>
</dbReference>
<dbReference type="PANTHER" id="PTHR35010">
    <property type="entry name" value="BLL4672 PROTEIN-RELATED"/>
    <property type="match status" value="1"/>
</dbReference>
<proteinExistence type="predicted"/>
<dbReference type="PROSITE" id="PS50943">
    <property type="entry name" value="HTH_CROC1"/>
    <property type="match status" value="1"/>
</dbReference>
<evidence type="ECO:0000313" key="4">
    <source>
        <dbReference type="Proteomes" id="UP001500902"/>
    </source>
</evidence>
<comment type="caution">
    <text evidence="3">The sequence shown here is derived from an EMBL/GenBank/DDBJ whole genome shotgun (WGS) entry which is preliminary data.</text>
</comment>
<name>A0ABP7CCA1_9ACTN</name>
<dbReference type="Gene3D" id="3.30.450.180">
    <property type="match status" value="1"/>
</dbReference>
<gene>
    <name evidence="3" type="ORF">GCM10022224_055550</name>
</gene>